<feature type="domain" description="ATP-grasp" evidence="11">
    <location>
        <begin position="114"/>
        <end position="325"/>
    </location>
</feature>
<organism evidence="12 13">
    <name type="scientific">Diaphorina citri</name>
    <name type="common">Asian citrus psyllid</name>
    <dbReference type="NCBI Taxonomy" id="121845"/>
    <lineage>
        <taxon>Eukaryota</taxon>
        <taxon>Metazoa</taxon>
        <taxon>Ecdysozoa</taxon>
        <taxon>Arthropoda</taxon>
        <taxon>Hexapoda</taxon>
        <taxon>Insecta</taxon>
        <taxon>Pterygota</taxon>
        <taxon>Neoptera</taxon>
        <taxon>Paraneoptera</taxon>
        <taxon>Hemiptera</taxon>
        <taxon>Sternorrhyncha</taxon>
        <taxon>Psylloidea</taxon>
        <taxon>Psyllidae</taxon>
        <taxon>Diaphorininae</taxon>
        <taxon>Diaphorina</taxon>
    </lineage>
</organism>
<gene>
    <name evidence="13" type="primary">LOC103512854</name>
</gene>
<dbReference type="PROSITE" id="PS00184">
    <property type="entry name" value="GARS"/>
    <property type="match status" value="1"/>
</dbReference>
<dbReference type="PANTHER" id="PTHR10520">
    <property type="entry name" value="TRIFUNCTIONAL PURINE BIOSYNTHETIC PROTEIN ADENOSINE-3-RELATED"/>
    <property type="match status" value="1"/>
</dbReference>
<proteinExistence type="inferred from homology"/>
<dbReference type="AlphaFoldDB" id="A0A3Q0J4T0"/>
<dbReference type="InterPro" id="IPR037123">
    <property type="entry name" value="PRibGlycinamide_synth_C_sf"/>
</dbReference>
<dbReference type="RefSeq" id="XP_026681938.1">
    <property type="nucleotide sequence ID" value="XM_026826137.1"/>
</dbReference>
<dbReference type="SUPFAM" id="SSF51246">
    <property type="entry name" value="Rudiment single hybrid motif"/>
    <property type="match status" value="1"/>
</dbReference>
<dbReference type="STRING" id="121845.A0A3Q0J4T0"/>
<dbReference type="Pfam" id="PF02843">
    <property type="entry name" value="GARS_C"/>
    <property type="match status" value="1"/>
</dbReference>
<dbReference type="InterPro" id="IPR010918">
    <property type="entry name" value="PurM-like_C_dom"/>
</dbReference>
<dbReference type="InterPro" id="IPR011054">
    <property type="entry name" value="Rudment_hybrid_motif"/>
</dbReference>
<dbReference type="Pfam" id="PF00551">
    <property type="entry name" value="Formyl_trans_N"/>
    <property type="match status" value="1"/>
</dbReference>
<dbReference type="InterPro" id="IPR016185">
    <property type="entry name" value="PreATP-grasp_dom_sf"/>
</dbReference>
<protein>
    <submittedName>
        <fullName evidence="13">Trifunctional purine biosynthetic protein adenosine-3</fullName>
    </submittedName>
</protein>
<dbReference type="InterPro" id="IPR016188">
    <property type="entry name" value="PurM-like_N"/>
</dbReference>
<dbReference type="Gene3D" id="3.30.1490.20">
    <property type="entry name" value="ATP-grasp fold, A domain"/>
    <property type="match status" value="2"/>
</dbReference>
<evidence type="ECO:0000256" key="6">
    <source>
        <dbReference type="ARBA" id="ARBA00022755"/>
    </source>
</evidence>
<sequence>MSSQCNKVLIIGSGGREHAFAWKLAQSDKVSKIYIAPGNIGASFVSKVENVSIDLKNFTAVAEWSRENEINLVVIGPEDPLANGITDVLTSHGIPCFGPTKAAARIEADKNWSKQFMDKYLIPTAKWKSFTEAKEATAFIEKCDFEARVVKASGLAGGKGVVVAKTRAEACLAVDAILTEHKFGRAGETVVIEEYLEGAEVSVLCFTDGKTVKCISLTHLLELPLHTKQRRRCDFEARVVKASGLAGGKGVVVAKTRAEACLAVDAILTEHKFGRAGETVVIEEYLEGAEVSVLCFTDGKTIANKCNLHTTIGIDLVAMCVNDILAHGAEPLFFLDYFATGQLFFIIGTVMSREFDPEFNNPDVMHGFTGFSSFDLSPGVLYAGLMMTKSGPKVLEFNARFGDPETQVILPLLKTDLFDIMMACIDGSLSSLKIEWQADTFAVGVVMASQGYPESLSKGDVIYGLSEVSHLPRHLIFYSGAEESSEGTVTAGGRVLITVALESELALAAAKATLACGRIQFRGSHYRTDIAHKGIARSLLSKGHLSYKESGVDIVAGNALIKGIKPCVNMTTRKGVIGDIGDFGALFDLKAAQYKEPVLVSGTDGVGTKVKIANKCNLHTTIGIDLVAMCVNDILAHGAEPLFFLDYFATGQLDVNVGTAVVEGIAQGCSLAGCALVGGETAELPGLYQPGDYDLAGFAVGAVEKASLLPKVKDVAAGDVIMKYLLNLNIKNEENGGFKTRKTPKHQKTRIMLSSILKEHQSKQVHRKEEQGANSPKSRFSTGKSFGEELLTPTSIYVSRVLPSLKAGRVKAFAHITGGGLVENIPRVLSKKVKVRLNAKAWKIQPVFGWLAAMGGVSEGEMLRTFNCGIGAVLIVSPQHQHIVQSMVQGIQVGVVEPREWNDEEQVSHQGQGLLFFSFRVNQHVLGILGSGKRSNFWSMIGCELVYSTCTEAVAMDTARWQRYHHIPGGHIFDLGQKRGLLHGPHSKPGQIVLCGEFVNRWRGKLINIHPALLPLFKGMHAHRQALDAGVRVTGCTVHFVEESVDAGAIICQESVPIYPRDTEESLSERVKSAEHKAYPRALELVATERVKLDLDSGKLVWS</sequence>
<dbReference type="SUPFAM" id="SSF56042">
    <property type="entry name" value="PurM C-terminal domain-like"/>
    <property type="match status" value="1"/>
</dbReference>
<evidence type="ECO:0000256" key="2">
    <source>
        <dbReference type="ARBA" id="ARBA00005174"/>
    </source>
</evidence>
<dbReference type="SUPFAM" id="SSF56059">
    <property type="entry name" value="Glutathione synthetase ATP-binding domain-like"/>
    <property type="match status" value="2"/>
</dbReference>
<dbReference type="InterPro" id="IPR020561">
    <property type="entry name" value="PRibGlycinamid_synth_ATP-grasp"/>
</dbReference>
<dbReference type="GO" id="GO:0004641">
    <property type="term" value="F:phosphoribosylformylglycinamidine cyclo-ligase activity"/>
    <property type="evidence" value="ECO:0007669"/>
    <property type="project" value="InterPro"/>
</dbReference>
<dbReference type="GO" id="GO:0046872">
    <property type="term" value="F:metal ion binding"/>
    <property type="evidence" value="ECO:0007669"/>
    <property type="project" value="UniProtKB-KW"/>
</dbReference>
<dbReference type="Pfam" id="PF02844">
    <property type="entry name" value="GARS_N"/>
    <property type="match status" value="1"/>
</dbReference>
<dbReference type="GO" id="GO:0005829">
    <property type="term" value="C:cytosol"/>
    <property type="evidence" value="ECO:0007669"/>
    <property type="project" value="TreeGrafter"/>
</dbReference>
<dbReference type="Gene3D" id="3.30.470.20">
    <property type="entry name" value="ATP-grasp fold, B domain"/>
    <property type="match status" value="1"/>
</dbReference>
<evidence type="ECO:0000313" key="12">
    <source>
        <dbReference type="Proteomes" id="UP000079169"/>
    </source>
</evidence>
<evidence type="ECO:0000256" key="9">
    <source>
        <dbReference type="PROSITE-ProRule" id="PRU00409"/>
    </source>
</evidence>
<dbReference type="InterPro" id="IPR001555">
    <property type="entry name" value="GART_AS"/>
</dbReference>
<dbReference type="InterPro" id="IPR020562">
    <property type="entry name" value="PRibGlycinamide_synth_N"/>
</dbReference>
<dbReference type="PROSITE" id="PS50975">
    <property type="entry name" value="ATP_GRASP"/>
    <property type="match status" value="2"/>
</dbReference>
<dbReference type="SMART" id="SM01210">
    <property type="entry name" value="GARS_C"/>
    <property type="match status" value="1"/>
</dbReference>
<keyword evidence="8" id="KW-0464">Manganese</keyword>
<dbReference type="Gene3D" id="3.90.650.10">
    <property type="entry name" value="PurM-like C-terminal domain"/>
    <property type="match status" value="1"/>
</dbReference>
<dbReference type="Gene3D" id="3.40.50.170">
    <property type="entry name" value="Formyl transferase, N-terminal domain"/>
    <property type="match status" value="1"/>
</dbReference>
<dbReference type="InterPro" id="IPR036921">
    <property type="entry name" value="PurM-like_N_sf"/>
</dbReference>
<dbReference type="GO" id="GO:0004637">
    <property type="term" value="F:phosphoribosylamine-glycine ligase activity"/>
    <property type="evidence" value="ECO:0007669"/>
    <property type="project" value="InterPro"/>
</dbReference>
<dbReference type="Gene3D" id="3.40.50.20">
    <property type="match status" value="1"/>
</dbReference>
<dbReference type="Gene3D" id="3.30.1330.10">
    <property type="entry name" value="PurM-like, N-terminal domain"/>
    <property type="match status" value="2"/>
</dbReference>
<reference evidence="13" key="1">
    <citation type="submission" date="2025-08" db="UniProtKB">
        <authorList>
            <consortium name="RefSeq"/>
        </authorList>
    </citation>
    <scope>IDENTIFICATION</scope>
</reference>
<dbReference type="InterPro" id="IPR004733">
    <property type="entry name" value="PurM_cligase"/>
</dbReference>
<feature type="compositionally biased region" description="Polar residues" evidence="10">
    <location>
        <begin position="772"/>
        <end position="784"/>
    </location>
</feature>
<dbReference type="GeneID" id="103512854"/>
<evidence type="ECO:0000256" key="1">
    <source>
        <dbReference type="ARBA" id="ARBA00004686"/>
    </source>
</evidence>
<feature type="region of interest" description="Disordered" evidence="10">
    <location>
        <begin position="761"/>
        <end position="785"/>
    </location>
</feature>
<dbReference type="InterPro" id="IPR013815">
    <property type="entry name" value="ATP_grasp_subdomain_1"/>
</dbReference>
<accession>A0A3Q0J4T0</accession>
<dbReference type="PaxDb" id="121845-A0A3Q0J4T0"/>
<feature type="compositionally biased region" description="Basic and acidic residues" evidence="10">
    <location>
        <begin position="761"/>
        <end position="771"/>
    </location>
</feature>
<dbReference type="FunFam" id="3.40.50.20:FF:000006">
    <property type="entry name" value="Phosphoribosylamine--glycine ligase, chloroplastic"/>
    <property type="match status" value="1"/>
</dbReference>
<keyword evidence="6" id="KW-0658">Purine biosynthesis</keyword>
<dbReference type="GO" id="GO:0005524">
    <property type="term" value="F:ATP binding"/>
    <property type="evidence" value="ECO:0007669"/>
    <property type="project" value="UniProtKB-UniRule"/>
</dbReference>
<dbReference type="UniPathway" id="UPA00074">
    <property type="reaction ID" value="UER00129"/>
</dbReference>
<comment type="pathway">
    <text evidence="2">Purine metabolism; IMP biosynthesis via de novo pathway; N(1)-(5-phospho-D-ribosyl)glycinamide from 5-phospho-alpha-D-ribose 1-diphosphate: step 2/2.</text>
</comment>
<dbReference type="GO" id="GO:0006189">
    <property type="term" value="P:'de novo' IMP biosynthetic process"/>
    <property type="evidence" value="ECO:0007669"/>
    <property type="project" value="UniProtKB-UniPathway"/>
</dbReference>
<dbReference type="InterPro" id="IPR011761">
    <property type="entry name" value="ATP-grasp"/>
</dbReference>
<comment type="pathway">
    <text evidence="1">Purine metabolism; IMP biosynthesis via de novo pathway; 5-amino-1-(5-phospho-D-ribosyl)imidazole from N(2)-formyl-N(1)-(5-phospho-D-ribosyl)glycinamide: step 2/2.</text>
</comment>
<dbReference type="SUPFAM" id="SSF52440">
    <property type="entry name" value="PreATP-grasp domain"/>
    <property type="match status" value="1"/>
</dbReference>
<feature type="domain" description="ATP-grasp" evidence="11">
    <location>
        <begin position="379"/>
        <end position="426"/>
    </location>
</feature>
<dbReference type="FunFam" id="3.30.1330.10:FF:000001">
    <property type="entry name" value="Phosphoribosylformylglycinamidine cyclo-ligase"/>
    <property type="match status" value="1"/>
</dbReference>
<dbReference type="InterPro" id="IPR002376">
    <property type="entry name" value="Formyl_transf_N"/>
</dbReference>
<evidence type="ECO:0000259" key="11">
    <source>
        <dbReference type="PROSITE" id="PS50975"/>
    </source>
</evidence>
<dbReference type="InterPro" id="IPR020559">
    <property type="entry name" value="PRibGlycinamide_synth_CS"/>
</dbReference>
<dbReference type="PANTHER" id="PTHR10520:SF12">
    <property type="entry name" value="TRIFUNCTIONAL PURINE BIOSYNTHETIC PROTEIN ADENOSINE-3"/>
    <property type="match status" value="1"/>
</dbReference>
<evidence type="ECO:0000256" key="10">
    <source>
        <dbReference type="SAM" id="MobiDB-lite"/>
    </source>
</evidence>
<keyword evidence="3" id="KW-0436">Ligase</keyword>
<dbReference type="CDD" id="cd02196">
    <property type="entry name" value="PurM"/>
    <property type="match status" value="1"/>
</dbReference>
<dbReference type="InterPro" id="IPR020560">
    <property type="entry name" value="PRibGlycinamide_synth_C-dom"/>
</dbReference>
<dbReference type="Proteomes" id="UP000079169">
    <property type="component" value="Unplaced"/>
</dbReference>
<keyword evidence="4" id="KW-0479">Metal-binding</keyword>
<evidence type="ECO:0000256" key="4">
    <source>
        <dbReference type="ARBA" id="ARBA00022723"/>
    </source>
</evidence>
<keyword evidence="7 9" id="KW-0067">ATP-binding</keyword>
<dbReference type="InterPro" id="IPR036676">
    <property type="entry name" value="PurM-like_C_sf"/>
</dbReference>
<dbReference type="HAMAP" id="MF_00741">
    <property type="entry name" value="AIRS"/>
    <property type="match status" value="1"/>
</dbReference>
<dbReference type="Pfam" id="PF02769">
    <property type="entry name" value="AIRS_C"/>
    <property type="match status" value="1"/>
</dbReference>
<dbReference type="InterPro" id="IPR036477">
    <property type="entry name" value="Formyl_transf_N_sf"/>
</dbReference>
<evidence type="ECO:0000256" key="5">
    <source>
        <dbReference type="ARBA" id="ARBA00022741"/>
    </source>
</evidence>
<keyword evidence="12" id="KW-1185">Reference proteome</keyword>
<dbReference type="FunFam" id="3.30.1490.20:FF:000006">
    <property type="entry name" value="phosphoribosylamine--glycine ligase, chloroplastic-like"/>
    <property type="match status" value="1"/>
</dbReference>
<dbReference type="Pfam" id="PF00586">
    <property type="entry name" value="AIRS"/>
    <property type="match status" value="2"/>
</dbReference>
<evidence type="ECO:0000256" key="7">
    <source>
        <dbReference type="ARBA" id="ARBA00022840"/>
    </source>
</evidence>
<evidence type="ECO:0000256" key="8">
    <source>
        <dbReference type="ARBA" id="ARBA00023211"/>
    </source>
</evidence>
<dbReference type="SMART" id="SM01209">
    <property type="entry name" value="GARS_A"/>
    <property type="match status" value="1"/>
</dbReference>
<dbReference type="SUPFAM" id="SSF53328">
    <property type="entry name" value="Formyltransferase"/>
    <property type="match status" value="1"/>
</dbReference>
<dbReference type="PROSITE" id="PS00373">
    <property type="entry name" value="GART"/>
    <property type="match status" value="1"/>
</dbReference>
<dbReference type="Pfam" id="PF01071">
    <property type="entry name" value="GARS_A"/>
    <property type="match status" value="3"/>
</dbReference>
<dbReference type="KEGG" id="dci:103512854"/>
<dbReference type="GO" id="GO:0046084">
    <property type="term" value="P:adenine biosynthetic process"/>
    <property type="evidence" value="ECO:0007669"/>
    <property type="project" value="TreeGrafter"/>
</dbReference>
<evidence type="ECO:0000313" key="13">
    <source>
        <dbReference type="RefSeq" id="XP_026681938.1"/>
    </source>
</evidence>
<dbReference type="Gene3D" id="3.90.600.10">
    <property type="entry name" value="Phosphoribosylglycinamide synthetase, C-terminal domain"/>
    <property type="match status" value="1"/>
</dbReference>
<evidence type="ECO:0000256" key="3">
    <source>
        <dbReference type="ARBA" id="ARBA00022598"/>
    </source>
</evidence>
<dbReference type="SUPFAM" id="SSF55326">
    <property type="entry name" value="PurM N-terminal domain-like"/>
    <property type="match status" value="1"/>
</dbReference>
<keyword evidence="5 9" id="KW-0547">Nucleotide-binding</keyword>
<name>A0A3Q0J4T0_DIACI</name>